<evidence type="ECO:0000256" key="3">
    <source>
        <dbReference type="ARBA" id="ARBA00022630"/>
    </source>
</evidence>
<dbReference type="PRINTS" id="PR00368">
    <property type="entry name" value="FADPNR"/>
</dbReference>
<dbReference type="InterPro" id="IPR036188">
    <property type="entry name" value="FAD/NAD-bd_sf"/>
</dbReference>
<organism evidence="7 8">
    <name type="scientific">Desulfonema limicola</name>
    <dbReference type="NCBI Taxonomy" id="45656"/>
    <lineage>
        <taxon>Bacteria</taxon>
        <taxon>Pseudomonadati</taxon>
        <taxon>Thermodesulfobacteriota</taxon>
        <taxon>Desulfobacteria</taxon>
        <taxon>Desulfobacterales</taxon>
        <taxon>Desulfococcaceae</taxon>
        <taxon>Desulfonema</taxon>
    </lineage>
</organism>
<dbReference type="InterPro" id="IPR016156">
    <property type="entry name" value="FAD/NAD-linked_Rdtase_dimer_sf"/>
</dbReference>
<dbReference type="Gene3D" id="3.50.50.60">
    <property type="entry name" value="FAD/NAD(P)-binding domain"/>
    <property type="match status" value="2"/>
</dbReference>
<evidence type="ECO:0000256" key="1">
    <source>
        <dbReference type="ARBA" id="ARBA00001974"/>
    </source>
</evidence>
<reference evidence="7" key="1">
    <citation type="journal article" date="2021" name="Microb. Physiol.">
        <title>Proteogenomic Insights into the Physiology of Marine, Sulfate-Reducing, Filamentous Desulfonema limicola and Desulfonema magnum.</title>
        <authorList>
            <person name="Schnaars V."/>
            <person name="Wohlbrand L."/>
            <person name="Scheve S."/>
            <person name="Hinrichs C."/>
            <person name="Reinhardt R."/>
            <person name="Rabus R."/>
        </authorList>
    </citation>
    <scope>NUCLEOTIDE SEQUENCE</scope>
    <source>
        <strain evidence="7">5ac10</strain>
    </source>
</reference>
<dbReference type="Pfam" id="PF18267">
    <property type="entry name" value="Rubredoxin_C"/>
    <property type="match status" value="1"/>
</dbReference>
<dbReference type="PANTHER" id="PTHR43429">
    <property type="entry name" value="PYRIDINE NUCLEOTIDE-DISULFIDE OXIDOREDUCTASE DOMAIN-CONTAINING"/>
    <property type="match status" value="1"/>
</dbReference>
<dbReference type="Proteomes" id="UP000663720">
    <property type="component" value="Chromosome"/>
</dbReference>
<dbReference type="KEGG" id="dli:dnl_33030"/>
<sequence>MVKLKTKKEKIMKYIIIGNGAAGINGAEAVRNIDSQGSITMISDEAVVPYSRPMISMALAGDVSFDKLPVRNADFYEDLKITPVLGQRVSKIDPDNKLVFIHENISNKTRSIPFDKLLIASGADPRPVKARGLDLGNIFYMRTQNHVRQMLNVLPDVKNALVLGGGLVGFKAAYGLISRGINVTMLIKSSYPLSMQVDDIAGKMILDEMLNRGLKVFSGIEISGFEGDENVKTAYLSDNTKTECDMVVIAKGVLPAVSFVPRDKIKVDLGIVVNENMETSVPGIFAAGDAAQYIDIARQVSWVNAIWPEAAAQGHAAGTNMAGRPFSYKGSLGRNVIRIFNMDIMTGGVVLPEKDSCCEIFVEKKKKQYKKLVFKDNILIGMVMVNNIEQGGVLLSLIQNQVPVKIDKHRLLSPFFNYKQLI</sequence>
<accession>A0A975GH35</accession>
<name>A0A975GH35_9BACT</name>
<dbReference type="Gene3D" id="3.30.390.30">
    <property type="match status" value="1"/>
</dbReference>
<feature type="domain" description="NADH-rubredoxin oxidoreductase C-terminal" evidence="6">
    <location>
        <begin position="336"/>
        <end position="401"/>
    </location>
</feature>
<dbReference type="PRINTS" id="PR00411">
    <property type="entry name" value="PNDRDTASEI"/>
</dbReference>
<feature type="domain" description="FAD/NAD(P)-binding" evidence="5">
    <location>
        <begin position="12"/>
        <end position="296"/>
    </location>
</feature>
<evidence type="ECO:0000259" key="5">
    <source>
        <dbReference type="Pfam" id="PF07992"/>
    </source>
</evidence>
<dbReference type="PANTHER" id="PTHR43429:SF3">
    <property type="entry name" value="NITRITE REDUCTASE [NAD(P)H]"/>
    <property type="match status" value="1"/>
</dbReference>
<dbReference type="InterPro" id="IPR023753">
    <property type="entry name" value="FAD/NAD-binding_dom"/>
</dbReference>
<dbReference type="SUPFAM" id="SSF51905">
    <property type="entry name" value="FAD/NAD(P)-binding domain"/>
    <property type="match status" value="2"/>
</dbReference>
<dbReference type="EMBL" id="CP061799">
    <property type="protein sequence ID" value="QTA80985.1"/>
    <property type="molecule type" value="Genomic_DNA"/>
</dbReference>
<dbReference type="InterPro" id="IPR050260">
    <property type="entry name" value="FAD-bd_OxRdtase"/>
</dbReference>
<evidence type="ECO:0000256" key="4">
    <source>
        <dbReference type="ARBA" id="ARBA00022827"/>
    </source>
</evidence>
<dbReference type="InterPro" id="IPR041575">
    <property type="entry name" value="Rubredoxin_C"/>
</dbReference>
<comment type="cofactor">
    <cofactor evidence="1">
        <name>FAD</name>
        <dbReference type="ChEBI" id="CHEBI:57692"/>
    </cofactor>
</comment>
<keyword evidence="3" id="KW-0285">Flavoprotein</keyword>
<proteinExistence type="inferred from homology"/>
<protein>
    <submittedName>
        <fullName evidence="7">FAD/NAD(P)-binding domain-containing protein</fullName>
    </submittedName>
</protein>
<evidence type="ECO:0000313" key="8">
    <source>
        <dbReference type="Proteomes" id="UP000663720"/>
    </source>
</evidence>
<gene>
    <name evidence="7" type="ORF">dnl_33030</name>
</gene>
<evidence type="ECO:0000259" key="6">
    <source>
        <dbReference type="Pfam" id="PF18267"/>
    </source>
</evidence>
<dbReference type="GO" id="GO:0016491">
    <property type="term" value="F:oxidoreductase activity"/>
    <property type="evidence" value="ECO:0007669"/>
    <property type="project" value="InterPro"/>
</dbReference>
<evidence type="ECO:0000256" key="2">
    <source>
        <dbReference type="ARBA" id="ARBA00006442"/>
    </source>
</evidence>
<keyword evidence="4" id="KW-0274">FAD</keyword>
<dbReference type="AlphaFoldDB" id="A0A975GH35"/>
<evidence type="ECO:0000313" key="7">
    <source>
        <dbReference type="EMBL" id="QTA80985.1"/>
    </source>
</evidence>
<keyword evidence="8" id="KW-1185">Reference proteome</keyword>
<comment type="similarity">
    <text evidence="2">Belongs to the FAD-dependent oxidoreductase family.</text>
</comment>
<dbReference type="Pfam" id="PF07992">
    <property type="entry name" value="Pyr_redox_2"/>
    <property type="match status" value="1"/>
</dbReference>